<dbReference type="InParanoid" id="S8FQ71"/>
<proteinExistence type="predicted"/>
<dbReference type="EMBL" id="KE504130">
    <property type="protein sequence ID" value="EPT03416.1"/>
    <property type="molecule type" value="Genomic_DNA"/>
</dbReference>
<feature type="region of interest" description="Disordered" evidence="1">
    <location>
        <begin position="1"/>
        <end position="29"/>
    </location>
</feature>
<dbReference type="eggNOG" id="ENOG502QPR9">
    <property type="taxonomic scope" value="Eukaryota"/>
</dbReference>
<dbReference type="AlphaFoldDB" id="S8FQ71"/>
<feature type="region of interest" description="Disordered" evidence="1">
    <location>
        <begin position="390"/>
        <end position="410"/>
    </location>
</feature>
<protein>
    <recommendedName>
        <fullName evidence="2">T6SS Phospholipase effector Tle1-like catalytic domain-containing protein</fullName>
    </recommendedName>
</protein>
<dbReference type="PANTHER" id="PTHR33840">
    <property type="match status" value="1"/>
</dbReference>
<dbReference type="InterPro" id="IPR029058">
    <property type="entry name" value="AB_hydrolase_fold"/>
</dbReference>
<dbReference type="SUPFAM" id="SSF53474">
    <property type="entry name" value="alpha/beta-Hydrolases"/>
    <property type="match status" value="1"/>
</dbReference>
<evidence type="ECO:0000313" key="4">
    <source>
        <dbReference type="Proteomes" id="UP000015241"/>
    </source>
</evidence>
<evidence type="ECO:0000259" key="2">
    <source>
        <dbReference type="Pfam" id="PF09994"/>
    </source>
</evidence>
<dbReference type="STRING" id="743788.S8FQ71"/>
<dbReference type="OrthoDB" id="3162439at2759"/>
<reference evidence="3 4" key="1">
    <citation type="journal article" date="2012" name="Science">
        <title>The Paleozoic origin of enzymatic lignin decomposition reconstructed from 31 fungal genomes.</title>
        <authorList>
            <person name="Floudas D."/>
            <person name="Binder M."/>
            <person name="Riley R."/>
            <person name="Barry K."/>
            <person name="Blanchette R.A."/>
            <person name="Henrissat B."/>
            <person name="Martinez A.T."/>
            <person name="Otillar R."/>
            <person name="Spatafora J.W."/>
            <person name="Yadav J.S."/>
            <person name="Aerts A."/>
            <person name="Benoit I."/>
            <person name="Boyd A."/>
            <person name="Carlson A."/>
            <person name="Copeland A."/>
            <person name="Coutinho P.M."/>
            <person name="de Vries R.P."/>
            <person name="Ferreira P."/>
            <person name="Findley K."/>
            <person name="Foster B."/>
            <person name="Gaskell J."/>
            <person name="Glotzer D."/>
            <person name="Gorecki P."/>
            <person name="Heitman J."/>
            <person name="Hesse C."/>
            <person name="Hori C."/>
            <person name="Igarashi K."/>
            <person name="Jurgens J.A."/>
            <person name="Kallen N."/>
            <person name="Kersten P."/>
            <person name="Kohler A."/>
            <person name="Kuees U."/>
            <person name="Kumar T.K.A."/>
            <person name="Kuo A."/>
            <person name="LaButti K."/>
            <person name="Larrondo L.F."/>
            <person name="Lindquist E."/>
            <person name="Ling A."/>
            <person name="Lombard V."/>
            <person name="Lucas S."/>
            <person name="Lundell T."/>
            <person name="Martin R."/>
            <person name="McLaughlin D.J."/>
            <person name="Morgenstern I."/>
            <person name="Morin E."/>
            <person name="Murat C."/>
            <person name="Nagy L.G."/>
            <person name="Nolan M."/>
            <person name="Ohm R.A."/>
            <person name="Patyshakuliyeva A."/>
            <person name="Rokas A."/>
            <person name="Ruiz-Duenas F.J."/>
            <person name="Sabat G."/>
            <person name="Salamov A."/>
            <person name="Samejima M."/>
            <person name="Schmutz J."/>
            <person name="Slot J.C."/>
            <person name="St John F."/>
            <person name="Stenlid J."/>
            <person name="Sun H."/>
            <person name="Sun S."/>
            <person name="Syed K."/>
            <person name="Tsang A."/>
            <person name="Wiebenga A."/>
            <person name="Young D."/>
            <person name="Pisabarro A."/>
            <person name="Eastwood D.C."/>
            <person name="Martin F."/>
            <person name="Cullen D."/>
            <person name="Grigoriev I.V."/>
            <person name="Hibbett D.S."/>
        </authorList>
    </citation>
    <scope>NUCLEOTIDE SEQUENCE</scope>
    <source>
        <strain evidence="4">FP-58527</strain>
    </source>
</reference>
<organism evidence="3 4">
    <name type="scientific">Fomitopsis schrenkii</name>
    <name type="common">Brown rot fungus</name>
    <dbReference type="NCBI Taxonomy" id="2126942"/>
    <lineage>
        <taxon>Eukaryota</taxon>
        <taxon>Fungi</taxon>
        <taxon>Dikarya</taxon>
        <taxon>Basidiomycota</taxon>
        <taxon>Agaricomycotina</taxon>
        <taxon>Agaricomycetes</taxon>
        <taxon>Polyporales</taxon>
        <taxon>Fomitopsis</taxon>
    </lineage>
</organism>
<feature type="region of interest" description="Disordered" evidence="1">
    <location>
        <begin position="246"/>
        <end position="296"/>
    </location>
</feature>
<accession>S8FQ71</accession>
<dbReference type="Pfam" id="PF09994">
    <property type="entry name" value="T6SS_Tle1-like_cat"/>
    <property type="match status" value="1"/>
</dbReference>
<dbReference type="Proteomes" id="UP000015241">
    <property type="component" value="Unassembled WGS sequence"/>
</dbReference>
<keyword evidence="4" id="KW-1185">Reference proteome</keyword>
<dbReference type="HOGENOM" id="CLU_005049_5_0_1"/>
<dbReference type="PANTHER" id="PTHR33840:SF2">
    <property type="entry name" value="TLE1 PHOSPHOLIPASE DOMAIN-CONTAINING PROTEIN"/>
    <property type="match status" value="1"/>
</dbReference>
<feature type="domain" description="T6SS Phospholipase effector Tle1-like catalytic" evidence="2">
    <location>
        <begin position="35"/>
        <end position="339"/>
    </location>
</feature>
<evidence type="ECO:0000256" key="1">
    <source>
        <dbReference type="SAM" id="MobiDB-lite"/>
    </source>
</evidence>
<gene>
    <name evidence="3" type="ORF">FOMPIDRAFT_1022395</name>
</gene>
<sequence length="524" mass="58689">MSDASSISRTPSNGSLPPTPRDWDVIPSASGNKPRTLVLCFDGTGDQFDTDNSNVILFFSMLMKDNPEEQMVYYQSGIGTYTIPQIATPLYAGISKAMDEAIAWNMNAHVMGGYEFLMSNYRAGDKICLFGFSRGAYTARAVAGMVHKVGLLPRSNHQQVPFAYHMFTRDDEWGWSQSRDFKKTFSMDVDIEYIGVWDTVCSVGLIPHRLPFTSSNQAIKTFRHALSLDEHRAKFKANHYQWPTTKEVSQGVQPGEMPKAGKLAPATKSRISLHHRKRPDGHEQDQHEEEFSAEDAHNGKTDVLEVWFAGCHCDVGGGSVSNISQHNLARIPLRWMIRECFRANTGIRFHSDLLKNIGLDPETLSDPSYKRPPPLFAEPGSPLLEIEEQEQKREAAGLGAGHAQSPSEATLVNGFGGQDRVLSEEEEDVVDALCPIYDELKLAPAWWTLEIIPLAHRVRDKVKGWVQEWSVNWGRGRVVPDDSEFCVHRSVEIRLKAGQEGLLKGGEYKPNAIFKPSQKMIFVD</sequence>
<name>S8FQ71_FOMSC</name>
<evidence type="ECO:0000313" key="3">
    <source>
        <dbReference type="EMBL" id="EPT03416.1"/>
    </source>
</evidence>
<feature type="compositionally biased region" description="Polar residues" evidence="1">
    <location>
        <begin position="1"/>
        <end position="16"/>
    </location>
</feature>
<dbReference type="InterPro" id="IPR018712">
    <property type="entry name" value="Tle1-like_cat"/>
</dbReference>